<comment type="subcellular location">
    <subcellularLocation>
        <location evidence="1">Cell membrane</location>
        <topology evidence="1">Multi-pass membrane protein</topology>
    </subcellularLocation>
</comment>
<dbReference type="GO" id="GO:0005353">
    <property type="term" value="F:fructose transmembrane transporter activity"/>
    <property type="evidence" value="ECO:0007669"/>
    <property type="project" value="UniProtKB-ARBA"/>
</dbReference>
<dbReference type="FunFam" id="1.20.1250.20:FF:001511">
    <property type="entry name" value="Solute carrier family 2, facilitated glucose transporter member 5"/>
    <property type="match status" value="1"/>
</dbReference>
<dbReference type="PANTHER" id="PTHR23503">
    <property type="entry name" value="SOLUTE CARRIER FAMILY 2"/>
    <property type="match status" value="1"/>
</dbReference>
<keyword evidence="6 8" id="KW-0472">Membrane</keyword>
<accession>A0A267ESK4</accession>
<feature type="transmembrane region" description="Helical" evidence="8">
    <location>
        <begin position="384"/>
        <end position="407"/>
    </location>
</feature>
<keyword evidence="3" id="KW-1003">Cell membrane</keyword>
<feature type="transmembrane region" description="Helical" evidence="8">
    <location>
        <begin position="509"/>
        <end position="531"/>
    </location>
</feature>
<dbReference type="InterPro" id="IPR005829">
    <property type="entry name" value="Sugar_transporter_CS"/>
</dbReference>
<reference evidence="10 11" key="1">
    <citation type="submission" date="2017-06" db="EMBL/GenBank/DDBJ databases">
        <title>A platform for efficient transgenesis in Macrostomum lignano, a flatworm model organism for stem cell research.</title>
        <authorList>
            <person name="Berezikov E."/>
        </authorList>
    </citation>
    <scope>NUCLEOTIDE SEQUENCE [LARGE SCALE GENOMIC DNA]</scope>
    <source>
        <strain evidence="10">DV1</strain>
        <tissue evidence="10">Whole organism</tissue>
    </source>
</reference>
<feature type="transmembrane region" description="Helical" evidence="8">
    <location>
        <begin position="347"/>
        <end position="372"/>
    </location>
</feature>
<evidence type="ECO:0000256" key="1">
    <source>
        <dbReference type="ARBA" id="ARBA00004651"/>
    </source>
</evidence>
<keyword evidence="11" id="KW-1185">Reference proteome</keyword>
<dbReference type="EMBL" id="NIVC01001817">
    <property type="protein sequence ID" value="PAA63732.1"/>
    <property type="molecule type" value="Genomic_DNA"/>
</dbReference>
<evidence type="ECO:0000259" key="9">
    <source>
        <dbReference type="PROSITE" id="PS50850"/>
    </source>
</evidence>
<dbReference type="PANTHER" id="PTHR23503:SF127">
    <property type="entry name" value="FI08437P-RELATED"/>
    <property type="match status" value="1"/>
</dbReference>
<dbReference type="PRINTS" id="PR00171">
    <property type="entry name" value="SUGRTRNSPORT"/>
</dbReference>
<proteinExistence type="inferred from homology"/>
<evidence type="ECO:0000256" key="8">
    <source>
        <dbReference type="SAM" id="Phobius"/>
    </source>
</evidence>
<feature type="transmembrane region" description="Helical" evidence="8">
    <location>
        <begin position="263"/>
        <end position="284"/>
    </location>
</feature>
<dbReference type="InterPro" id="IPR020846">
    <property type="entry name" value="MFS_dom"/>
</dbReference>
<feature type="domain" description="Major facilitator superfamily (MFS) profile" evidence="9">
    <location>
        <begin position="92"/>
        <end position="537"/>
    </location>
</feature>
<feature type="non-terminal residue" evidence="10">
    <location>
        <position position="1"/>
    </location>
</feature>
<evidence type="ECO:0000256" key="6">
    <source>
        <dbReference type="ARBA" id="ARBA00023136"/>
    </source>
</evidence>
<comment type="similarity">
    <text evidence="7">Belongs to the major facilitator superfamily. Sugar transporter (TC 2.A.1.1) family.</text>
</comment>
<dbReference type="Pfam" id="PF00083">
    <property type="entry name" value="Sugar_tr"/>
    <property type="match status" value="1"/>
</dbReference>
<feature type="transmembrane region" description="Helical" evidence="8">
    <location>
        <begin position="233"/>
        <end position="251"/>
    </location>
</feature>
<organism evidence="10 11">
    <name type="scientific">Macrostomum lignano</name>
    <dbReference type="NCBI Taxonomy" id="282301"/>
    <lineage>
        <taxon>Eukaryota</taxon>
        <taxon>Metazoa</taxon>
        <taxon>Spiralia</taxon>
        <taxon>Lophotrochozoa</taxon>
        <taxon>Platyhelminthes</taxon>
        <taxon>Rhabditophora</taxon>
        <taxon>Macrostomorpha</taxon>
        <taxon>Macrostomida</taxon>
        <taxon>Macrostomidae</taxon>
        <taxon>Macrostomum</taxon>
    </lineage>
</organism>
<sequence length="607" mass="66578">DFNLNHRPKRYNKIVLYPICTMDKNGPDQSQPLRRAPVPSIELTQAANTHPGEDSPLVSKLSVEEKDKTYEQYQEIKKEQTGNLNGVLAVSAFGISLGLSLPHGFNTGVLNPQELHVKEFLNDSYVERYGDVPTRASLELMWSLVVSIYLIGGMAGSLSFGLISDRLGRKKAAYVFLAFVALSSVFYALCKVANSMEMLFLARLISGFGCGAGSGLSPLFLTEIAPVNIRGAMGVLHQLMLTVGILVSQLLGLSQLLGQSDTWPYLCALVSAPCLFCLAVVPFIPDSPRYLVVQLNDEIAAEKALKKLRKNEHVSAAMLELRMDRRRAELQPPWTIGMILKEKNFRLPLLLVVGVNLAQQLSGINVAFYYSHNVLKRSGIPLDAIQYAVIAIGAINVAMTGVSVALVEKFGRKLLLLVSHVGMFIAACLLTVALNAMTHFDADWMAYVAVISLVSFVVMFASGLGCIPQFLGSELFLTGPRPAAMALAAFGNWLGNLFVGLLFPFMAVFMGNWCFVPFLLCLAASFVFLFIKLPETKGRTPDDMAALFGTDYGMPKITSRSSNMLEVVSDHLVHMHNDEDTNNRMPVPDKAIKEYIASQNSVRKVEV</sequence>
<dbReference type="PROSITE" id="PS00217">
    <property type="entry name" value="SUGAR_TRANSPORT_2"/>
    <property type="match status" value="1"/>
</dbReference>
<keyword evidence="2 7" id="KW-0813">Transport</keyword>
<evidence type="ECO:0000256" key="5">
    <source>
        <dbReference type="ARBA" id="ARBA00022989"/>
    </source>
</evidence>
<feature type="transmembrane region" description="Helical" evidence="8">
    <location>
        <begin position="140"/>
        <end position="160"/>
    </location>
</feature>
<gene>
    <name evidence="10" type="ORF">BOX15_Mlig028374g7</name>
</gene>
<dbReference type="InterPro" id="IPR003663">
    <property type="entry name" value="Sugar/inositol_transpt"/>
</dbReference>
<feature type="transmembrane region" description="Helical" evidence="8">
    <location>
        <begin position="84"/>
        <end position="105"/>
    </location>
</feature>
<evidence type="ECO:0000256" key="7">
    <source>
        <dbReference type="RuleBase" id="RU003346"/>
    </source>
</evidence>
<dbReference type="GO" id="GO:0005886">
    <property type="term" value="C:plasma membrane"/>
    <property type="evidence" value="ECO:0007669"/>
    <property type="project" value="UniProtKB-SubCell"/>
</dbReference>
<dbReference type="Gene3D" id="1.20.1250.20">
    <property type="entry name" value="MFS general substrate transporter like domains"/>
    <property type="match status" value="1"/>
</dbReference>
<feature type="transmembrane region" description="Helical" evidence="8">
    <location>
        <begin position="444"/>
        <end position="471"/>
    </location>
</feature>
<evidence type="ECO:0000256" key="3">
    <source>
        <dbReference type="ARBA" id="ARBA00022475"/>
    </source>
</evidence>
<dbReference type="GO" id="GO:1990539">
    <property type="term" value="P:fructose import across plasma membrane"/>
    <property type="evidence" value="ECO:0007669"/>
    <property type="project" value="UniProtKB-ARBA"/>
</dbReference>
<dbReference type="AlphaFoldDB" id="A0A267ESK4"/>
<dbReference type="PROSITE" id="PS50850">
    <property type="entry name" value="MFS"/>
    <property type="match status" value="1"/>
</dbReference>
<keyword evidence="4 8" id="KW-0812">Transmembrane</keyword>
<dbReference type="OrthoDB" id="4540492at2759"/>
<dbReference type="InterPro" id="IPR036259">
    <property type="entry name" value="MFS_trans_sf"/>
</dbReference>
<dbReference type="Proteomes" id="UP000215902">
    <property type="component" value="Unassembled WGS sequence"/>
</dbReference>
<evidence type="ECO:0000256" key="2">
    <source>
        <dbReference type="ARBA" id="ARBA00022448"/>
    </source>
</evidence>
<protein>
    <recommendedName>
        <fullName evidence="9">Major facilitator superfamily (MFS) profile domain-containing protein</fullName>
    </recommendedName>
</protein>
<dbReference type="InterPro" id="IPR005828">
    <property type="entry name" value="MFS_sugar_transport-like"/>
</dbReference>
<dbReference type="InterPro" id="IPR045263">
    <property type="entry name" value="GLUT"/>
</dbReference>
<name>A0A267ESK4_9PLAT</name>
<feature type="transmembrane region" description="Helical" evidence="8">
    <location>
        <begin position="414"/>
        <end position="438"/>
    </location>
</feature>
<evidence type="ECO:0000313" key="10">
    <source>
        <dbReference type="EMBL" id="PAA63732.1"/>
    </source>
</evidence>
<keyword evidence="5 8" id="KW-1133">Transmembrane helix</keyword>
<dbReference type="PROSITE" id="PS00216">
    <property type="entry name" value="SUGAR_TRANSPORT_1"/>
    <property type="match status" value="1"/>
</dbReference>
<feature type="transmembrane region" description="Helical" evidence="8">
    <location>
        <begin position="172"/>
        <end position="189"/>
    </location>
</feature>
<dbReference type="STRING" id="282301.A0A267ESK4"/>
<evidence type="ECO:0000256" key="4">
    <source>
        <dbReference type="ARBA" id="ARBA00022692"/>
    </source>
</evidence>
<evidence type="ECO:0000313" key="11">
    <source>
        <dbReference type="Proteomes" id="UP000215902"/>
    </source>
</evidence>
<dbReference type="SUPFAM" id="SSF103473">
    <property type="entry name" value="MFS general substrate transporter"/>
    <property type="match status" value="1"/>
</dbReference>
<feature type="transmembrane region" description="Helical" evidence="8">
    <location>
        <begin position="483"/>
        <end position="503"/>
    </location>
</feature>
<feature type="transmembrane region" description="Helical" evidence="8">
    <location>
        <begin position="201"/>
        <end position="221"/>
    </location>
</feature>
<comment type="caution">
    <text evidence="10">The sequence shown here is derived from an EMBL/GenBank/DDBJ whole genome shotgun (WGS) entry which is preliminary data.</text>
</comment>
<dbReference type="NCBIfam" id="TIGR00879">
    <property type="entry name" value="SP"/>
    <property type="match status" value="1"/>
</dbReference>